<protein>
    <recommendedName>
        <fullName evidence="1">PPM-type phosphatase domain-containing protein</fullName>
    </recommendedName>
</protein>
<dbReference type="InterPro" id="IPR001932">
    <property type="entry name" value="PPM-type_phosphatase-like_dom"/>
</dbReference>
<sequence>GALAAEHAAKHLHGHLAQALPSSYYPLTAEQMNAAFRTAFHTTDDEIIQFTEQRRLTDGCTAIAAVITGGSIYVANLGDCRAVLCRSGQAKRLSDDHKPNRADERARVEKAGGEVVLEGPVWRVATQEGTKWLKKAKMGDVDASSRPPTMLAVSRAFGDVKLKRPLPLVSATPEIEVCKLDDEDAFMVLACDGVWDVLTEQEAVDVVIGHRITDDASGAKKALLKAAFDRGSTDNLTAIVIFFGKAEDVSSISVHELESPLGIAELFISRHHATRQK</sequence>
<dbReference type="PANTHER" id="PTHR47992">
    <property type="entry name" value="PROTEIN PHOSPHATASE"/>
    <property type="match status" value="1"/>
</dbReference>
<reference evidence="2 3" key="1">
    <citation type="journal article" date="2015" name="Genome Biol. Evol.">
        <title>Comparative Genomics of a Bacterivorous Green Alga Reveals Evolutionary Causalities and Consequences of Phago-Mixotrophic Mode of Nutrition.</title>
        <authorList>
            <person name="Burns J.A."/>
            <person name="Paasch A."/>
            <person name="Narechania A."/>
            <person name="Kim E."/>
        </authorList>
    </citation>
    <scope>NUCLEOTIDE SEQUENCE [LARGE SCALE GENOMIC DNA]</scope>
    <source>
        <strain evidence="2 3">PLY_AMNH</strain>
    </source>
</reference>
<dbReference type="SMART" id="SM00332">
    <property type="entry name" value="PP2Cc"/>
    <property type="match status" value="1"/>
</dbReference>
<dbReference type="InterPro" id="IPR015655">
    <property type="entry name" value="PP2C"/>
</dbReference>
<dbReference type="PROSITE" id="PS51746">
    <property type="entry name" value="PPM_2"/>
    <property type="match status" value="1"/>
</dbReference>
<feature type="non-terminal residue" evidence="2">
    <location>
        <position position="1"/>
    </location>
</feature>
<proteinExistence type="predicted"/>
<gene>
    <name evidence="2" type="ORF">CYMTET_46294</name>
</gene>
<organism evidence="2 3">
    <name type="scientific">Cymbomonas tetramitiformis</name>
    <dbReference type="NCBI Taxonomy" id="36881"/>
    <lineage>
        <taxon>Eukaryota</taxon>
        <taxon>Viridiplantae</taxon>
        <taxon>Chlorophyta</taxon>
        <taxon>Pyramimonadophyceae</taxon>
        <taxon>Pyramimonadales</taxon>
        <taxon>Pyramimonadaceae</taxon>
        <taxon>Cymbomonas</taxon>
    </lineage>
</organism>
<dbReference type="EMBL" id="LGRX02032309">
    <property type="protein sequence ID" value="KAK3244079.1"/>
    <property type="molecule type" value="Genomic_DNA"/>
</dbReference>
<evidence type="ECO:0000313" key="2">
    <source>
        <dbReference type="EMBL" id="KAK3244079.1"/>
    </source>
</evidence>
<dbReference type="InterPro" id="IPR036457">
    <property type="entry name" value="PPM-type-like_dom_sf"/>
</dbReference>
<comment type="caution">
    <text evidence="2">The sequence shown here is derived from an EMBL/GenBank/DDBJ whole genome shotgun (WGS) entry which is preliminary data.</text>
</comment>
<dbReference type="Pfam" id="PF00481">
    <property type="entry name" value="PP2C"/>
    <property type="match status" value="1"/>
</dbReference>
<keyword evidence="3" id="KW-1185">Reference proteome</keyword>
<dbReference type="AlphaFoldDB" id="A0AAE0BXR0"/>
<dbReference type="CDD" id="cd00143">
    <property type="entry name" value="PP2Cc"/>
    <property type="match status" value="1"/>
</dbReference>
<name>A0AAE0BXR0_9CHLO</name>
<dbReference type="Gene3D" id="3.60.40.10">
    <property type="entry name" value="PPM-type phosphatase domain"/>
    <property type="match status" value="1"/>
</dbReference>
<evidence type="ECO:0000259" key="1">
    <source>
        <dbReference type="PROSITE" id="PS51746"/>
    </source>
</evidence>
<evidence type="ECO:0000313" key="3">
    <source>
        <dbReference type="Proteomes" id="UP001190700"/>
    </source>
</evidence>
<dbReference type="SUPFAM" id="SSF81606">
    <property type="entry name" value="PP2C-like"/>
    <property type="match status" value="1"/>
</dbReference>
<feature type="domain" description="PPM-type phosphatase" evidence="1">
    <location>
        <begin position="1"/>
        <end position="243"/>
    </location>
</feature>
<accession>A0AAE0BXR0</accession>
<dbReference type="GO" id="GO:0004722">
    <property type="term" value="F:protein serine/threonine phosphatase activity"/>
    <property type="evidence" value="ECO:0007669"/>
    <property type="project" value="InterPro"/>
</dbReference>
<dbReference type="Proteomes" id="UP001190700">
    <property type="component" value="Unassembled WGS sequence"/>
</dbReference>